<dbReference type="InterPro" id="IPR012338">
    <property type="entry name" value="Beta-lactam/transpept-like"/>
</dbReference>
<accession>A0ABS9KKW0</accession>
<dbReference type="PANTHER" id="PTHR46825:SF11">
    <property type="entry name" value="PENICILLIN-BINDING PROTEIN 4"/>
    <property type="match status" value="1"/>
</dbReference>
<dbReference type="SUPFAM" id="SSF56601">
    <property type="entry name" value="beta-lactamase/transpeptidase-like"/>
    <property type="match status" value="1"/>
</dbReference>
<dbReference type="InterPro" id="IPR050491">
    <property type="entry name" value="AmpC-like"/>
</dbReference>
<name>A0ABS9KKW0_9BACT</name>
<evidence type="ECO:0000256" key="2">
    <source>
        <dbReference type="ARBA" id="ARBA00023136"/>
    </source>
</evidence>
<keyword evidence="5" id="KW-1185">Reference proteome</keyword>
<gene>
    <name evidence="4" type="ORF">LZZ85_01575</name>
</gene>
<comment type="subcellular location">
    <subcellularLocation>
        <location evidence="1">Membrane</location>
    </subcellularLocation>
</comment>
<dbReference type="PANTHER" id="PTHR46825">
    <property type="entry name" value="D-ALANYL-D-ALANINE-CARBOXYPEPTIDASE/ENDOPEPTIDASE AMPH"/>
    <property type="match status" value="1"/>
</dbReference>
<dbReference type="Pfam" id="PF00144">
    <property type="entry name" value="Beta-lactamase"/>
    <property type="match status" value="1"/>
</dbReference>
<proteinExistence type="predicted"/>
<keyword evidence="2" id="KW-0472">Membrane</keyword>
<dbReference type="EMBL" id="JAKLTR010000001">
    <property type="protein sequence ID" value="MCG2612941.1"/>
    <property type="molecule type" value="Genomic_DNA"/>
</dbReference>
<dbReference type="RefSeq" id="WP_237868167.1">
    <property type="nucleotide sequence ID" value="NZ_JAKLTR010000001.1"/>
</dbReference>
<evidence type="ECO:0000256" key="1">
    <source>
        <dbReference type="ARBA" id="ARBA00004370"/>
    </source>
</evidence>
<evidence type="ECO:0000259" key="3">
    <source>
        <dbReference type="Pfam" id="PF00144"/>
    </source>
</evidence>
<organism evidence="4 5">
    <name type="scientific">Terrimonas ginsenosidimutans</name>
    <dbReference type="NCBI Taxonomy" id="2908004"/>
    <lineage>
        <taxon>Bacteria</taxon>
        <taxon>Pseudomonadati</taxon>
        <taxon>Bacteroidota</taxon>
        <taxon>Chitinophagia</taxon>
        <taxon>Chitinophagales</taxon>
        <taxon>Chitinophagaceae</taxon>
        <taxon>Terrimonas</taxon>
    </lineage>
</organism>
<comment type="caution">
    <text evidence="4">The sequence shown here is derived from an EMBL/GenBank/DDBJ whole genome shotgun (WGS) entry which is preliminary data.</text>
</comment>
<evidence type="ECO:0000313" key="4">
    <source>
        <dbReference type="EMBL" id="MCG2612941.1"/>
    </source>
</evidence>
<dbReference type="InterPro" id="IPR001466">
    <property type="entry name" value="Beta-lactam-related"/>
</dbReference>
<feature type="domain" description="Beta-lactamase-related" evidence="3">
    <location>
        <begin position="28"/>
        <end position="330"/>
    </location>
</feature>
<reference evidence="4" key="1">
    <citation type="submission" date="2022-01" db="EMBL/GenBank/DDBJ databases">
        <authorList>
            <person name="Jo J.-H."/>
            <person name="Im W.-T."/>
        </authorList>
    </citation>
    <scope>NUCLEOTIDE SEQUENCE</scope>
    <source>
        <strain evidence="4">NA20</strain>
    </source>
</reference>
<dbReference type="Gene3D" id="3.40.710.10">
    <property type="entry name" value="DD-peptidase/beta-lactamase superfamily"/>
    <property type="match status" value="1"/>
</dbReference>
<dbReference type="Proteomes" id="UP001165367">
    <property type="component" value="Unassembled WGS sequence"/>
</dbReference>
<protein>
    <submittedName>
        <fullName evidence="4">Beta-lactamase family protein</fullName>
    </submittedName>
</protein>
<sequence length="444" mass="50132">MKHFLTGIVSLIGITAVSQDLSSKMDQLVTAYSSEMRFNGSILVAHQGKIVFSKAYGYQKIKDSVPNTTETVYKIGSISKQFTAALILKLQEMKKLSVNDRISKYFPAYPKGDSITIDQLIHHTSGIANYTSNREFMRNEVTKSHSRDSMMALFKDKPLDFSPGTQWRYSNSAYNMLGYIIEEVTGMSYYAAMRKYILDPLSLKNSGFNFLSVDKKKKSNGYFRFTELTNQQAPDVDSSVSYSAGAIYSTTTDLYRWNNALWQNAVFNKESAKAAITPGKNKYGYGIFIDSIYGKQKIEHSGSIHGFNSNMVTIPSDGTCVILLANVGTPFLDTITKSLLAIMYDKPYTLPVPFKPMAITTAELKQFEGSFVSEGMPGFRIWVENEKLLSQPEGQDILELRPEKKDLFYVREEEARVRFNRNEQQVIESMTIIQGKGEIVLKKK</sequence>
<evidence type="ECO:0000313" key="5">
    <source>
        <dbReference type="Proteomes" id="UP001165367"/>
    </source>
</evidence>